<evidence type="ECO:0000256" key="2">
    <source>
        <dbReference type="ARBA" id="ARBA00022942"/>
    </source>
</evidence>
<dbReference type="InterPro" id="IPR057985">
    <property type="entry name" value="TPR_PSMD3_N"/>
</dbReference>
<dbReference type="SUPFAM" id="SSF46785">
    <property type="entry name" value="Winged helix' DNA-binding domain"/>
    <property type="match status" value="1"/>
</dbReference>
<dbReference type="SMART" id="SM00088">
    <property type="entry name" value="PINT"/>
    <property type="match status" value="1"/>
</dbReference>
<dbReference type="EMBL" id="KZ303486">
    <property type="protein sequence ID" value="PIA19474.1"/>
    <property type="molecule type" value="Genomic_DNA"/>
</dbReference>
<dbReference type="Proteomes" id="UP000242474">
    <property type="component" value="Unassembled WGS sequence"/>
</dbReference>
<dbReference type="OrthoDB" id="1713558at2759"/>
<dbReference type="AlphaFoldDB" id="A0A2G5BKB3"/>
<proteinExistence type="inferred from homology"/>
<comment type="similarity">
    <text evidence="1">Belongs to the proteasome subunit S3 family.</text>
</comment>
<evidence type="ECO:0000313" key="6">
    <source>
        <dbReference type="Proteomes" id="UP000242474"/>
    </source>
</evidence>
<dbReference type="PANTHER" id="PTHR10758">
    <property type="entry name" value="26S PROTEASOME NON-ATPASE REGULATORY SUBUNIT 3/COP9 SIGNALOSOME COMPLEX SUBUNIT 3"/>
    <property type="match status" value="1"/>
</dbReference>
<dbReference type="Pfam" id="PF25573">
    <property type="entry name" value="TPR_PSMD3_N"/>
    <property type="match status" value="1"/>
</dbReference>
<evidence type="ECO:0000313" key="5">
    <source>
        <dbReference type="EMBL" id="PIA19474.1"/>
    </source>
</evidence>
<dbReference type="GO" id="GO:0008541">
    <property type="term" value="C:proteasome regulatory particle, lid subcomplex"/>
    <property type="evidence" value="ECO:0007669"/>
    <property type="project" value="TreeGrafter"/>
</dbReference>
<feature type="domain" description="PCI" evidence="4">
    <location>
        <begin position="197"/>
        <end position="370"/>
    </location>
</feature>
<sequence>MSNSNKAASMTAFLFVDPARSLKLLQHGIAVAETHYIYCALCAVPSLRKRLLPEVLAETIAACTSKTDASNIRDCLKGMFMLLKQDQRESQSTGACEPELCPFLGLLLLLSLLDSGDRASGAKLTESPISMDGRLHEVHPALVNALQAATLAGMKETKAMLLTVLLRNYMHYKHYDQAERLTAKSSFPSDAPNNLLAHYLYYLGHIEAIQLKYSHAQMYLLEATCKVPSNAEMAGFQQTVQKIYVIVELLMGNISERSLFCQPPYLELAQVVRVSDLNKFQDAVAKYKEKLLKDNVLILIQRLRHNVIKAGICSISIAYSRISLRDICLKLHLDSEEDAEYIVAKAIRDGVVDAMVDHEKGFVQSSEIHNVYSTNDPQYAFDKQIAFCLSLYNDSVKSMRYPGSDHRKELAYAMEAIKRERELAHELENDDYDGDLDEDAMDEDL</sequence>
<keyword evidence="6" id="KW-1185">Reference proteome</keyword>
<dbReference type="PANTHER" id="PTHR10758:SF2">
    <property type="entry name" value="26S PROTEASOME NON-ATPASE REGULATORY SUBUNIT 3"/>
    <property type="match status" value="1"/>
</dbReference>
<reference evidence="5 6" key="1">
    <citation type="journal article" date="2015" name="Genome Biol. Evol.">
        <title>Phylogenomic analyses indicate that early fungi evolved digesting cell walls of algal ancestors of land plants.</title>
        <authorList>
            <person name="Chang Y."/>
            <person name="Wang S."/>
            <person name="Sekimoto S."/>
            <person name="Aerts A.L."/>
            <person name="Choi C."/>
            <person name="Clum A."/>
            <person name="LaButti K.M."/>
            <person name="Lindquist E.A."/>
            <person name="Yee Ngan C."/>
            <person name="Ohm R.A."/>
            <person name="Salamov A.A."/>
            <person name="Grigoriev I.V."/>
            <person name="Spatafora J.W."/>
            <person name="Berbee M.L."/>
        </authorList>
    </citation>
    <scope>NUCLEOTIDE SEQUENCE [LARGE SCALE GENOMIC DNA]</scope>
    <source>
        <strain evidence="5 6">NRRL 1564</strain>
    </source>
</reference>
<dbReference type="GO" id="GO:0030234">
    <property type="term" value="F:enzyme regulator activity"/>
    <property type="evidence" value="ECO:0007669"/>
    <property type="project" value="InterPro"/>
</dbReference>
<dbReference type="GO" id="GO:0006511">
    <property type="term" value="P:ubiquitin-dependent protein catabolic process"/>
    <property type="evidence" value="ECO:0007669"/>
    <property type="project" value="TreeGrafter"/>
</dbReference>
<dbReference type="Gene3D" id="1.25.40.570">
    <property type="match status" value="1"/>
</dbReference>
<dbReference type="Pfam" id="PF08375">
    <property type="entry name" value="Rpn3_C"/>
    <property type="match status" value="1"/>
</dbReference>
<dbReference type="GO" id="GO:0042176">
    <property type="term" value="P:regulation of protein catabolic process"/>
    <property type="evidence" value="ECO:0007669"/>
    <property type="project" value="InterPro"/>
</dbReference>
<dbReference type="InterPro" id="IPR013586">
    <property type="entry name" value="PSMD3_C"/>
</dbReference>
<name>A0A2G5BKB3_COERN</name>
<dbReference type="InterPro" id="IPR050756">
    <property type="entry name" value="CSN3"/>
</dbReference>
<evidence type="ECO:0000259" key="4">
    <source>
        <dbReference type="PROSITE" id="PS50250"/>
    </source>
</evidence>
<dbReference type="SMART" id="SM00753">
    <property type="entry name" value="PAM"/>
    <property type="match status" value="1"/>
</dbReference>
<dbReference type="InterPro" id="IPR000717">
    <property type="entry name" value="PCI_dom"/>
</dbReference>
<dbReference type="InterPro" id="IPR036390">
    <property type="entry name" value="WH_DNA-bd_sf"/>
</dbReference>
<protein>
    <recommendedName>
        <fullName evidence="4">PCI domain-containing protein</fullName>
    </recommendedName>
</protein>
<dbReference type="Pfam" id="PF01399">
    <property type="entry name" value="PCI"/>
    <property type="match status" value="1"/>
</dbReference>
<keyword evidence="2" id="KW-0647">Proteasome</keyword>
<evidence type="ECO:0000256" key="3">
    <source>
        <dbReference type="SAM" id="MobiDB-lite"/>
    </source>
</evidence>
<organism evidence="5 6">
    <name type="scientific">Coemansia reversa (strain ATCC 12441 / NRRL 1564)</name>
    <dbReference type="NCBI Taxonomy" id="763665"/>
    <lineage>
        <taxon>Eukaryota</taxon>
        <taxon>Fungi</taxon>
        <taxon>Fungi incertae sedis</taxon>
        <taxon>Zoopagomycota</taxon>
        <taxon>Kickxellomycotina</taxon>
        <taxon>Kickxellomycetes</taxon>
        <taxon>Kickxellales</taxon>
        <taxon>Kickxellaceae</taxon>
        <taxon>Coemansia</taxon>
    </lineage>
</organism>
<feature type="region of interest" description="Disordered" evidence="3">
    <location>
        <begin position="425"/>
        <end position="445"/>
    </location>
</feature>
<evidence type="ECO:0000256" key="1">
    <source>
        <dbReference type="ARBA" id="ARBA00007912"/>
    </source>
</evidence>
<feature type="compositionally biased region" description="Acidic residues" evidence="3">
    <location>
        <begin position="428"/>
        <end position="445"/>
    </location>
</feature>
<dbReference type="PROSITE" id="PS50250">
    <property type="entry name" value="PCI"/>
    <property type="match status" value="1"/>
</dbReference>
<gene>
    <name evidence="5" type="ORF">COEREDRAFT_90225</name>
</gene>
<accession>A0A2G5BKB3</accession>
<dbReference type="STRING" id="763665.A0A2G5BKB3"/>